<dbReference type="InterPro" id="IPR015947">
    <property type="entry name" value="PUA-like_sf"/>
</dbReference>
<dbReference type="AlphaFoldDB" id="A0A9X3IS54"/>
<dbReference type="PANTHER" id="PTHR46732">
    <property type="entry name" value="ATP-DEPENDENT PROTEASE LA (LON) DOMAIN PROTEIN"/>
    <property type="match status" value="1"/>
</dbReference>
<dbReference type="Proteomes" id="UP001150830">
    <property type="component" value="Unassembled WGS sequence"/>
</dbReference>
<dbReference type="Gene3D" id="2.30.130.40">
    <property type="entry name" value="LON domain-like"/>
    <property type="match status" value="1"/>
</dbReference>
<comment type="caution">
    <text evidence="2">The sequence shown here is derived from an EMBL/GenBank/DDBJ whole genome shotgun (WGS) entry which is preliminary data.</text>
</comment>
<accession>A0A9X3IS54</accession>
<reference evidence="2" key="1">
    <citation type="submission" date="2022-11" db="EMBL/GenBank/DDBJ databases">
        <title>Parathalassolutuus dongxingensis gen. nov., sp. nov., a novel member of family Oceanospirillaceae isolated from a coastal shrimp pond in Guangxi, China.</title>
        <authorList>
            <person name="Chen H."/>
        </authorList>
    </citation>
    <scope>NUCLEOTIDE SEQUENCE</scope>
    <source>
        <strain evidence="2">G-43</strain>
    </source>
</reference>
<dbReference type="EMBL" id="JAPNOA010000020">
    <property type="protein sequence ID" value="MCY0964925.1"/>
    <property type="molecule type" value="Genomic_DNA"/>
</dbReference>
<dbReference type="RefSeq" id="WP_283173144.1">
    <property type="nucleotide sequence ID" value="NZ_JAPNOA010000020.1"/>
</dbReference>
<dbReference type="SMART" id="SM00464">
    <property type="entry name" value="LON"/>
    <property type="match status" value="1"/>
</dbReference>
<evidence type="ECO:0000313" key="2">
    <source>
        <dbReference type="EMBL" id="MCY0964925.1"/>
    </source>
</evidence>
<dbReference type="SUPFAM" id="SSF88697">
    <property type="entry name" value="PUA domain-like"/>
    <property type="match status" value="1"/>
</dbReference>
<name>A0A9X3IS54_9GAMM</name>
<dbReference type="Gene3D" id="1.20.58.1480">
    <property type="match status" value="1"/>
</dbReference>
<evidence type="ECO:0000313" key="3">
    <source>
        <dbReference type="Proteomes" id="UP001150830"/>
    </source>
</evidence>
<dbReference type="Pfam" id="PF02190">
    <property type="entry name" value="LON_substr_bdg"/>
    <property type="match status" value="1"/>
</dbReference>
<dbReference type="InterPro" id="IPR003111">
    <property type="entry name" value="Lon_prtase_N"/>
</dbReference>
<gene>
    <name evidence="2" type="ORF">OUO13_06980</name>
</gene>
<sequence>MVDICIFPIPECVTFPGTVFPLHVFEPRYRAMIQHCLDNQLPVAICHTRKMIHAAPVYQSSTEALQSNQATYQPFEIFSAGRCELVRSLPDGRLYLNVHLRQRYRMVAEKQTLPYRVFECEPFQDIEPDENEQNLNRELQDKIVHRLQALAFRHPELEVGFAPDEWLAKDVHTFSFQLFGLVSFGADLQQEILEMNSIHQRLQRALELLNSIDY</sequence>
<dbReference type="PROSITE" id="PS51787">
    <property type="entry name" value="LON_N"/>
    <property type="match status" value="1"/>
</dbReference>
<organism evidence="2 3">
    <name type="scientific">Parathalassolituus penaei</name>
    <dbReference type="NCBI Taxonomy" id="2997323"/>
    <lineage>
        <taxon>Bacteria</taxon>
        <taxon>Pseudomonadati</taxon>
        <taxon>Pseudomonadota</taxon>
        <taxon>Gammaproteobacteria</taxon>
        <taxon>Oceanospirillales</taxon>
        <taxon>Oceanospirillaceae</taxon>
        <taxon>Parathalassolituus</taxon>
    </lineage>
</organism>
<proteinExistence type="predicted"/>
<protein>
    <submittedName>
        <fullName evidence="2">LON peptidase substrate-binding domain-containing protein</fullName>
    </submittedName>
</protein>
<feature type="domain" description="Lon N-terminal" evidence="1">
    <location>
        <begin position="4"/>
        <end position="213"/>
    </location>
</feature>
<keyword evidence="3" id="KW-1185">Reference proteome</keyword>
<dbReference type="InterPro" id="IPR046336">
    <property type="entry name" value="Lon_prtase_N_sf"/>
</dbReference>
<dbReference type="PANTHER" id="PTHR46732:SF8">
    <property type="entry name" value="ATP-DEPENDENT PROTEASE LA (LON) DOMAIN PROTEIN"/>
    <property type="match status" value="1"/>
</dbReference>
<evidence type="ECO:0000259" key="1">
    <source>
        <dbReference type="PROSITE" id="PS51787"/>
    </source>
</evidence>